<dbReference type="RefSeq" id="WP_144989154.1">
    <property type="nucleotide sequence ID" value="NZ_VNJK01000001.1"/>
</dbReference>
<sequence>MDRANYTTVQGDTWDIIAYKQYGNESLFPLLINANPQHATKVRFDAGVTLFVPAAPEEISEDLPPWKR</sequence>
<accession>A0A559IZK6</accession>
<organism evidence="1 2">
    <name type="scientific">Paenibacillus agilis</name>
    <dbReference type="NCBI Taxonomy" id="3020863"/>
    <lineage>
        <taxon>Bacteria</taxon>
        <taxon>Bacillati</taxon>
        <taxon>Bacillota</taxon>
        <taxon>Bacilli</taxon>
        <taxon>Bacillales</taxon>
        <taxon>Paenibacillaceae</taxon>
        <taxon>Paenibacillus</taxon>
    </lineage>
</organism>
<dbReference type="InterPro" id="IPR008861">
    <property type="entry name" value="GpX-like"/>
</dbReference>
<gene>
    <name evidence="1" type="ORF">FPZ44_08245</name>
</gene>
<dbReference type="EMBL" id="VNJK01000001">
    <property type="protein sequence ID" value="TVX93050.1"/>
    <property type="molecule type" value="Genomic_DNA"/>
</dbReference>
<protein>
    <submittedName>
        <fullName evidence="1">Phage tail protein</fullName>
    </submittedName>
</protein>
<name>A0A559IZK6_9BACL</name>
<proteinExistence type="predicted"/>
<comment type="caution">
    <text evidence="1">The sequence shown here is derived from an EMBL/GenBank/DDBJ whole genome shotgun (WGS) entry which is preliminary data.</text>
</comment>
<dbReference type="AlphaFoldDB" id="A0A559IZK6"/>
<dbReference type="Proteomes" id="UP000318102">
    <property type="component" value="Unassembled WGS sequence"/>
</dbReference>
<dbReference type="OrthoDB" id="2941457at2"/>
<reference evidence="1 2" key="1">
    <citation type="submission" date="2019-07" db="EMBL/GenBank/DDBJ databases">
        <authorList>
            <person name="Kim J."/>
        </authorList>
    </citation>
    <scope>NUCLEOTIDE SEQUENCE [LARGE SCALE GENOMIC DNA]</scope>
    <source>
        <strain evidence="1 2">N4</strain>
    </source>
</reference>
<evidence type="ECO:0000313" key="1">
    <source>
        <dbReference type="EMBL" id="TVX93050.1"/>
    </source>
</evidence>
<evidence type="ECO:0000313" key="2">
    <source>
        <dbReference type="Proteomes" id="UP000318102"/>
    </source>
</evidence>
<dbReference type="Pfam" id="PF05489">
    <property type="entry name" value="Phage_tail_X"/>
    <property type="match status" value="1"/>
</dbReference>
<keyword evidence="2" id="KW-1185">Reference proteome</keyword>